<dbReference type="PATRIC" id="fig|92706.3.peg.2972"/>
<dbReference type="AlphaFoldDB" id="A0A0F6Z7P2"/>
<keyword evidence="3 5" id="KW-1133">Transmembrane helix</keyword>
<dbReference type="CDD" id="cd16914">
    <property type="entry name" value="EcfT"/>
    <property type="match status" value="1"/>
</dbReference>
<comment type="subcellular location">
    <subcellularLocation>
        <location evidence="1">Membrane</location>
        <topology evidence="1">Multi-pass membrane protein</topology>
    </subcellularLocation>
</comment>
<dbReference type="InterPro" id="IPR003339">
    <property type="entry name" value="ABC/ECF_trnsptr_transmembrane"/>
</dbReference>
<feature type="transmembrane region" description="Helical" evidence="5">
    <location>
        <begin position="6"/>
        <end position="32"/>
    </location>
</feature>
<accession>A0A0F6Z7P2</accession>
<evidence type="ECO:0000313" key="7">
    <source>
        <dbReference type="Proteomes" id="UP000034037"/>
    </source>
</evidence>
<dbReference type="GO" id="GO:0005886">
    <property type="term" value="C:plasma membrane"/>
    <property type="evidence" value="ECO:0007669"/>
    <property type="project" value="UniProtKB-ARBA"/>
</dbReference>
<organism evidence="6 7">
    <name type="scientific">[Brevibacterium] flavum</name>
    <dbReference type="NCBI Taxonomy" id="92706"/>
    <lineage>
        <taxon>Bacteria</taxon>
        <taxon>Bacillati</taxon>
        <taxon>Actinomycetota</taxon>
        <taxon>Actinomycetes</taxon>
        <taxon>Mycobacteriales</taxon>
        <taxon>Corynebacteriaceae</taxon>
        <taxon>Corynebacterium</taxon>
    </lineage>
</organism>
<evidence type="ECO:0000256" key="5">
    <source>
        <dbReference type="SAM" id="Phobius"/>
    </source>
</evidence>
<evidence type="ECO:0000256" key="4">
    <source>
        <dbReference type="ARBA" id="ARBA00023136"/>
    </source>
</evidence>
<keyword evidence="4 5" id="KW-0472">Membrane</keyword>
<feature type="transmembrane region" description="Helical" evidence="5">
    <location>
        <begin position="72"/>
        <end position="99"/>
    </location>
</feature>
<sequence>MNPLTWIIGAFSMWIVVLGVNKLGLSIAVIIIAQVVAMIRVRNVSVLASTALLSVPVLASMALIHMPYSSDGWLIALTLTVRFSALMSIFLLAATAITIPELVKSLYRWPKLAYIVGSALQMIPQGKQTLAMVRDANALRGRSIKGPVRAVKYVGLPLITHLLSAGAARAIPLEVAGLDRPGPRTVLIDVVEGRVEKHCRWLLPLLAVGMAWWL</sequence>
<protein>
    <submittedName>
        <fullName evidence="6">ABC transporter permease</fullName>
    </submittedName>
</protein>
<dbReference type="HOGENOM" id="CLU_104976_1_0_11"/>
<evidence type="ECO:0000256" key="2">
    <source>
        <dbReference type="ARBA" id="ARBA00022692"/>
    </source>
</evidence>
<reference evidence="6 7" key="1">
    <citation type="submission" date="2015-04" db="EMBL/GenBank/DDBJ databases">
        <title>Complete Genome Sequence of Brevibacterium flavum ATCC 15168.</title>
        <authorList>
            <person name="Ahn J."/>
            <person name="Park G."/>
            <person name="Jeon W."/>
            <person name="Jang Y."/>
            <person name="Jang M."/>
            <person name="Lee H."/>
            <person name="Lee H."/>
        </authorList>
    </citation>
    <scope>NUCLEOTIDE SEQUENCE [LARGE SCALE GENOMIC DNA]</scope>
    <source>
        <strain evidence="6 7">ATCC 15168</strain>
    </source>
</reference>
<evidence type="ECO:0000256" key="1">
    <source>
        <dbReference type="ARBA" id="ARBA00004141"/>
    </source>
</evidence>
<dbReference type="Proteomes" id="UP000034037">
    <property type="component" value="Chromosome"/>
</dbReference>
<evidence type="ECO:0000313" key="6">
    <source>
        <dbReference type="EMBL" id="AKF28587.1"/>
    </source>
</evidence>
<evidence type="ECO:0000256" key="3">
    <source>
        <dbReference type="ARBA" id="ARBA00022989"/>
    </source>
</evidence>
<keyword evidence="2 5" id="KW-0812">Transmembrane</keyword>
<feature type="transmembrane region" description="Helical" evidence="5">
    <location>
        <begin position="44"/>
        <end position="66"/>
    </location>
</feature>
<keyword evidence="7" id="KW-1185">Reference proteome</keyword>
<dbReference type="RefSeq" id="WP_003862735.1">
    <property type="nucleotide sequence ID" value="NZ_CP011309.1"/>
</dbReference>
<gene>
    <name evidence="6" type="ORF">YH66_14160</name>
</gene>
<proteinExistence type="predicted"/>
<name>A0A0F6Z7P2_9CORY</name>
<dbReference type="EMBL" id="CP011309">
    <property type="protein sequence ID" value="AKF28587.1"/>
    <property type="molecule type" value="Genomic_DNA"/>
</dbReference>